<reference evidence="7" key="1">
    <citation type="submission" date="2016-07" db="EMBL/GenBank/DDBJ databases">
        <title>Nontailed viruses are major unrecognized killers of bacteria in the ocean.</title>
        <authorList>
            <person name="Kauffman K."/>
            <person name="Hussain F."/>
            <person name="Yang J."/>
            <person name="Arevalo P."/>
            <person name="Brown J."/>
            <person name="Cutler M."/>
            <person name="Kelly L."/>
            <person name="Polz M.F."/>
        </authorList>
    </citation>
    <scope>NUCLEOTIDE SEQUENCE [LARGE SCALE GENOMIC DNA]</scope>
    <source>
        <strain evidence="7">10N.222.49.A5</strain>
    </source>
</reference>
<reference evidence="5 8" key="4">
    <citation type="submission" date="2020-04" db="EMBL/GenBank/DDBJ databases">
        <title>WGS-Seq of Vibrio isolated by the O'Toole Lab.</title>
        <authorList>
            <person name="Mckone K.P."/>
            <person name="Whitaker R."/>
            <person name="Sevigney J.L."/>
            <person name="Herring J.B."/>
            <person name="O'Toole G."/>
        </authorList>
    </citation>
    <scope>NUCLEOTIDE SEQUENCE [LARGE SCALE GENOMIC DNA]</scope>
    <source>
        <strain evidence="5 8">BS_02</strain>
    </source>
</reference>
<keyword evidence="2" id="KW-0238">DNA-binding</keyword>
<protein>
    <submittedName>
        <fullName evidence="5">AraC family transcriptional regulator</fullName>
    </submittedName>
</protein>
<evidence type="ECO:0000256" key="3">
    <source>
        <dbReference type="ARBA" id="ARBA00023163"/>
    </source>
</evidence>
<keyword evidence="8" id="KW-1185">Reference proteome</keyword>
<organism evidence="6 7">
    <name type="scientific">Vibrio breoganii</name>
    <dbReference type="NCBI Taxonomy" id="553239"/>
    <lineage>
        <taxon>Bacteria</taxon>
        <taxon>Pseudomonadati</taxon>
        <taxon>Pseudomonadota</taxon>
        <taxon>Gammaproteobacteria</taxon>
        <taxon>Vibrionales</taxon>
        <taxon>Vibrionaceae</taxon>
        <taxon>Vibrio</taxon>
    </lineage>
</organism>
<dbReference type="PANTHER" id="PTHR47894:SF4">
    <property type="entry name" value="HTH-TYPE TRANSCRIPTIONAL REGULATOR GADX"/>
    <property type="match status" value="1"/>
</dbReference>
<dbReference type="GO" id="GO:0003700">
    <property type="term" value="F:DNA-binding transcription factor activity"/>
    <property type="evidence" value="ECO:0007669"/>
    <property type="project" value="InterPro"/>
</dbReference>
<keyword evidence="3" id="KW-0804">Transcription</keyword>
<dbReference type="SUPFAM" id="SSF46689">
    <property type="entry name" value="Homeodomain-like"/>
    <property type="match status" value="1"/>
</dbReference>
<name>A0AAP8MU09_9VIBR</name>
<keyword evidence="1" id="KW-0805">Transcription regulation</keyword>
<reference evidence="6" key="2">
    <citation type="submission" date="2016-07" db="EMBL/GenBank/DDBJ databases">
        <authorList>
            <person name="Kauffman K."/>
            <person name="Arevalo P."/>
            <person name="Polz M.F."/>
        </authorList>
    </citation>
    <scope>NUCLEOTIDE SEQUENCE</scope>
    <source>
        <strain evidence="6">10N.222.49.A5</strain>
    </source>
</reference>
<dbReference type="Proteomes" id="UP000590068">
    <property type="component" value="Unassembled WGS sequence"/>
</dbReference>
<evidence type="ECO:0000259" key="4">
    <source>
        <dbReference type="PROSITE" id="PS01124"/>
    </source>
</evidence>
<comment type="caution">
    <text evidence="6">The sequence shown here is derived from an EMBL/GenBank/DDBJ whole genome shotgun (WGS) entry which is preliminary data.</text>
</comment>
<dbReference type="EMBL" id="MDBO01000141">
    <property type="protein sequence ID" value="PMP05420.1"/>
    <property type="molecule type" value="Genomic_DNA"/>
</dbReference>
<evidence type="ECO:0000256" key="1">
    <source>
        <dbReference type="ARBA" id="ARBA00023015"/>
    </source>
</evidence>
<dbReference type="Pfam" id="PF12833">
    <property type="entry name" value="HTH_18"/>
    <property type="match status" value="1"/>
</dbReference>
<gene>
    <name evidence="6" type="ORF">BCS93_18845</name>
    <name evidence="5" type="ORF">HJ568_18290</name>
</gene>
<evidence type="ECO:0000313" key="5">
    <source>
        <dbReference type="EMBL" id="NMR71875.1"/>
    </source>
</evidence>
<feature type="domain" description="HTH araC/xylS-type" evidence="4">
    <location>
        <begin position="247"/>
        <end position="344"/>
    </location>
</feature>
<dbReference type="PROSITE" id="PS01124">
    <property type="entry name" value="HTH_ARAC_FAMILY_2"/>
    <property type="match status" value="1"/>
</dbReference>
<dbReference type="Proteomes" id="UP000235611">
    <property type="component" value="Unassembled WGS sequence"/>
</dbReference>
<dbReference type="GO" id="GO:0000976">
    <property type="term" value="F:transcription cis-regulatory region binding"/>
    <property type="evidence" value="ECO:0007669"/>
    <property type="project" value="TreeGrafter"/>
</dbReference>
<accession>A0AAP8MU09</accession>
<dbReference type="PRINTS" id="PR00032">
    <property type="entry name" value="HTHARAC"/>
</dbReference>
<proteinExistence type="predicted"/>
<dbReference type="AlphaFoldDB" id="A0AAP8MU09"/>
<dbReference type="Gene3D" id="1.10.10.60">
    <property type="entry name" value="Homeodomain-like"/>
    <property type="match status" value="1"/>
</dbReference>
<dbReference type="InterPro" id="IPR018060">
    <property type="entry name" value="HTH_AraC"/>
</dbReference>
<reference evidence="6" key="3">
    <citation type="journal article" date="2018" name="Nature">
        <title>A major lineage of non-tailed dsDNA viruses as unrecognized killers of marine bacteria.</title>
        <authorList>
            <person name="Kauffman K.M."/>
            <person name="Hussain F.A."/>
            <person name="Yang J."/>
            <person name="Arevalo P."/>
            <person name="Brown J.M."/>
            <person name="Chang W.K."/>
            <person name="VanInsberghe D."/>
            <person name="Elsherbini J."/>
            <person name="Sharma R.S."/>
            <person name="Cutler M.B."/>
            <person name="Kelly L."/>
            <person name="Polz M.F."/>
        </authorList>
    </citation>
    <scope>NUCLEOTIDE SEQUENCE</scope>
    <source>
        <strain evidence="6">10N.222.49.A5</strain>
    </source>
</reference>
<dbReference type="InterPro" id="IPR009057">
    <property type="entry name" value="Homeodomain-like_sf"/>
</dbReference>
<evidence type="ECO:0000256" key="2">
    <source>
        <dbReference type="ARBA" id="ARBA00023125"/>
    </source>
</evidence>
<evidence type="ECO:0000313" key="6">
    <source>
        <dbReference type="EMBL" id="PMP05420.1"/>
    </source>
</evidence>
<evidence type="ECO:0000313" key="8">
    <source>
        <dbReference type="Proteomes" id="UP000590068"/>
    </source>
</evidence>
<dbReference type="PANTHER" id="PTHR47894">
    <property type="entry name" value="HTH-TYPE TRANSCRIPTIONAL REGULATOR GADX"/>
    <property type="match status" value="1"/>
</dbReference>
<sequence length="357" mass="41114">MRPTTLKSKAFKSAIPEGVTEPYDEVIPLIRADVVRSVLTAFEKHGVDIDDALQHVNISREMLLDSNNMIMNESVRCIFEIVYNQNGIWPFVNGIQETLKTHLIPEFVKSLSHSLTIRDVLTKFNLLIRETIPVASQYLDVEHDTAWFCSAYKHKNIGHWQEVFNILYCTQLIRALTSNQNWKPRKVSLQQGINGDFAKNIPSDVQLFFSQKVTKISVELELLDQLIDTPYPEPEPREIVWHSTFTDTLYTTLLPYVHEQNLDIELAATLFDMSSRTLQRRLQQEKNSFRAIKNSLMFDTACELMSRNLSLTQVSVQLGYADISHFSRAFKRFSGLTPKLYQAALIEEKNSLKIKQS</sequence>
<dbReference type="SMART" id="SM00342">
    <property type="entry name" value="HTH_ARAC"/>
    <property type="match status" value="1"/>
</dbReference>
<evidence type="ECO:0000313" key="7">
    <source>
        <dbReference type="Proteomes" id="UP000235611"/>
    </source>
</evidence>
<dbReference type="GO" id="GO:0005829">
    <property type="term" value="C:cytosol"/>
    <property type="evidence" value="ECO:0007669"/>
    <property type="project" value="TreeGrafter"/>
</dbReference>
<dbReference type="EMBL" id="JABCJR010000056">
    <property type="protein sequence ID" value="NMR71875.1"/>
    <property type="molecule type" value="Genomic_DNA"/>
</dbReference>
<dbReference type="InterPro" id="IPR020449">
    <property type="entry name" value="Tscrpt_reg_AraC-type_HTH"/>
</dbReference>